<feature type="compositionally biased region" description="Low complexity" evidence="1">
    <location>
        <begin position="10"/>
        <end position="21"/>
    </location>
</feature>
<dbReference type="EMBL" id="MU073039">
    <property type="protein sequence ID" value="KAF5825439.1"/>
    <property type="molecule type" value="Genomic_DNA"/>
</dbReference>
<proteinExistence type="predicted"/>
<name>A0ABQ7FSA6_DUNSA</name>
<evidence type="ECO:0000313" key="3">
    <source>
        <dbReference type="Proteomes" id="UP000815325"/>
    </source>
</evidence>
<sequence length="92" mass="9798">LECEQWRAIGAPDDVGDGDAPSFGTFTADSAEDNGTTTVYNINEEEIPTLPEAKGNGRRLFSRGLLQSEGTEESTPTPTITKTAEVLYGFAA</sequence>
<organism evidence="2 3">
    <name type="scientific">Dunaliella salina</name>
    <name type="common">Green alga</name>
    <name type="synonym">Protococcus salinus</name>
    <dbReference type="NCBI Taxonomy" id="3046"/>
    <lineage>
        <taxon>Eukaryota</taxon>
        <taxon>Viridiplantae</taxon>
        <taxon>Chlorophyta</taxon>
        <taxon>core chlorophytes</taxon>
        <taxon>Chlorophyceae</taxon>
        <taxon>CS clade</taxon>
        <taxon>Chlamydomonadales</taxon>
        <taxon>Dunaliellaceae</taxon>
        <taxon>Dunaliella</taxon>
    </lineage>
</organism>
<accession>A0ABQ7FSA6</accession>
<protein>
    <submittedName>
        <fullName evidence="2">Uncharacterized protein</fullName>
    </submittedName>
</protein>
<comment type="caution">
    <text evidence="2">The sequence shown here is derived from an EMBL/GenBank/DDBJ whole genome shotgun (WGS) entry which is preliminary data.</text>
</comment>
<feature type="compositionally biased region" description="Polar residues" evidence="1">
    <location>
        <begin position="24"/>
        <end position="35"/>
    </location>
</feature>
<reference evidence="2" key="1">
    <citation type="submission" date="2017-08" db="EMBL/GenBank/DDBJ databases">
        <authorList>
            <person name="Polle J.E."/>
            <person name="Barry K."/>
            <person name="Cushman J."/>
            <person name="Schmutz J."/>
            <person name="Tran D."/>
            <person name="Hathwaick L.T."/>
            <person name="Yim W.C."/>
            <person name="Jenkins J."/>
            <person name="Mckie-Krisberg Z.M."/>
            <person name="Prochnik S."/>
            <person name="Lindquist E."/>
            <person name="Dockter R.B."/>
            <person name="Adam C."/>
            <person name="Molina H."/>
            <person name="Bunkerborg J."/>
            <person name="Jin E."/>
            <person name="Buchheim M."/>
            <person name="Magnuson J."/>
        </authorList>
    </citation>
    <scope>NUCLEOTIDE SEQUENCE</scope>
    <source>
        <strain evidence="2">CCAP 19/18</strain>
    </source>
</reference>
<feature type="region of interest" description="Disordered" evidence="1">
    <location>
        <begin position="9"/>
        <end position="35"/>
    </location>
</feature>
<gene>
    <name evidence="2" type="ORF">DUNSADRAFT_9940</name>
</gene>
<feature type="non-terminal residue" evidence="2">
    <location>
        <position position="92"/>
    </location>
</feature>
<evidence type="ECO:0000313" key="2">
    <source>
        <dbReference type="EMBL" id="KAF5825439.1"/>
    </source>
</evidence>
<dbReference type="Proteomes" id="UP000815325">
    <property type="component" value="Unassembled WGS sequence"/>
</dbReference>
<evidence type="ECO:0000256" key="1">
    <source>
        <dbReference type="SAM" id="MobiDB-lite"/>
    </source>
</evidence>
<keyword evidence="3" id="KW-1185">Reference proteome</keyword>
<feature type="non-terminal residue" evidence="2">
    <location>
        <position position="1"/>
    </location>
</feature>